<dbReference type="RefSeq" id="WP_238222172.1">
    <property type="nucleotide sequence ID" value="NZ_BPQD01000003.1"/>
</dbReference>
<dbReference type="Proteomes" id="UP001224644">
    <property type="component" value="Unassembled WGS sequence"/>
</dbReference>
<comment type="caution">
    <text evidence="1">The sequence shown here is derived from an EMBL/GenBank/DDBJ whole genome shotgun (WGS) entry which is preliminary data.</text>
</comment>
<organism evidence="1 2">
    <name type="scientific">Methylobacterium adhaesivum</name>
    <dbReference type="NCBI Taxonomy" id="333297"/>
    <lineage>
        <taxon>Bacteria</taxon>
        <taxon>Pseudomonadati</taxon>
        <taxon>Pseudomonadota</taxon>
        <taxon>Alphaproteobacteria</taxon>
        <taxon>Hyphomicrobiales</taxon>
        <taxon>Methylobacteriaceae</taxon>
        <taxon>Methylobacterium</taxon>
    </lineage>
</organism>
<dbReference type="EMBL" id="JAUFPX010000006">
    <property type="protein sequence ID" value="MDN3591079.1"/>
    <property type="molecule type" value="Genomic_DNA"/>
</dbReference>
<dbReference type="InterPro" id="IPR009945">
    <property type="entry name" value="ATPase_inh_sub_z"/>
</dbReference>
<dbReference type="Gene3D" id="1.10.790.20">
    <property type="entry name" value="Domain of unknown function DUF1476"/>
    <property type="match status" value="1"/>
</dbReference>
<name>A0ABT8BG21_9HYPH</name>
<gene>
    <name evidence="1" type="ORF">QWZ12_10690</name>
</gene>
<dbReference type="Pfam" id="PF07345">
    <property type="entry name" value="ATPaseInh_sub_z"/>
    <property type="match status" value="1"/>
</dbReference>
<dbReference type="InterPro" id="IPR038293">
    <property type="entry name" value="ATPase_inh_sub_z_sf"/>
</dbReference>
<evidence type="ECO:0000313" key="1">
    <source>
        <dbReference type="EMBL" id="MDN3591079.1"/>
    </source>
</evidence>
<reference evidence="2" key="1">
    <citation type="journal article" date="2019" name="Int. J. Syst. Evol. Microbiol.">
        <title>The Global Catalogue of Microorganisms (GCM) 10K type strain sequencing project: providing services to taxonomists for standard genome sequencing and annotation.</title>
        <authorList>
            <consortium name="The Broad Institute Genomics Platform"/>
            <consortium name="The Broad Institute Genome Sequencing Center for Infectious Disease"/>
            <person name="Wu L."/>
            <person name="Ma J."/>
        </authorList>
    </citation>
    <scope>NUCLEOTIDE SEQUENCE [LARGE SCALE GENOMIC DNA]</scope>
    <source>
        <strain evidence="2">CECT 7069</strain>
    </source>
</reference>
<protein>
    <submittedName>
        <fullName evidence="1">DUF1476 domain-containing protein</fullName>
    </submittedName>
</protein>
<accession>A0ABT8BG21</accession>
<proteinExistence type="predicted"/>
<keyword evidence="2" id="KW-1185">Reference proteome</keyword>
<sequence>MSTTFDERERAFESHFAHEEELRFRARAQRNRLLATWAGERMRLTQDAVAGYVASITEDGAVASDEALLARLQADLRACGIEETLPALRREMERCLALVRAEQRVGLRLDQGSSV</sequence>
<dbReference type="PIRSF" id="PIRSF031780">
    <property type="entry name" value="UCP031780"/>
    <property type="match status" value="1"/>
</dbReference>
<evidence type="ECO:0000313" key="2">
    <source>
        <dbReference type="Proteomes" id="UP001224644"/>
    </source>
</evidence>